<dbReference type="PROSITE" id="PS50095">
    <property type="entry name" value="PLAT"/>
    <property type="match status" value="1"/>
</dbReference>
<dbReference type="InterPro" id="IPR001024">
    <property type="entry name" value="PLAT/LH2_dom"/>
</dbReference>
<reference evidence="4 5" key="1">
    <citation type="submission" date="2023-05" db="EMBL/GenBank/DDBJ databases">
        <title>B98-5 Cell Line De Novo Hybrid Assembly: An Optical Mapping Approach.</title>
        <authorList>
            <person name="Kananen K."/>
            <person name="Auerbach J.A."/>
            <person name="Kautto E."/>
            <person name="Blachly J.S."/>
        </authorList>
    </citation>
    <scope>NUCLEOTIDE SEQUENCE [LARGE SCALE GENOMIC DNA]</scope>
    <source>
        <strain evidence="4">B95-8</strain>
        <tissue evidence="4">Cell line</tissue>
    </source>
</reference>
<proteinExistence type="predicted"/>
<feature type="region of interest" description="Disordered" evidence="2">
    <location>
        <begin position="70"/>
        <end position="118"/>
    </location>
</feature>
<dbReference type="SUPFAM" id="SSF49723">
    <property type="entry name" value="Lipase/lipooxygenase domain (PLAT/LH2 domain)"/>
    <property type="match status" value="1"/>
</dbReference>
<comment type="caution">
    <text evidence="4">The sequence shown here is derived from an EMBL/GenBank/DDBJ whole genome shotgun (WGS) entry which is preliminary data.</text>
</comment>
<feature type="compositionally biased region" description="Basic and acidic residues" evidence="2">
    <location>
        <begin position="1"/>
        <end position="19"/>
    </location>
</feature>
<keyword evidence="5" id="KW-1185">Reference proteome</keyword>
<dbReference type="Gene3D" id="2.40.180.10">
    <property type="entry name" value="Catalase core domain"/>
    <property type="match status" value="1"/>
</dbReference>
<evidence type="ECO:0000256" key="2">
    <source>
        <dbReference type="SAM" id="MobiDB-lite"/>
    </source>
</evidence>
<feature type="region of interest" description="Disordered" evidence="2">
    <location>
        <begin position="176"/>
        <end position="195"/>
    </location>
</feature>
<protein>
    <recommendedName>
        <fullName evidence="3">PLAT domain-containing protein</fullName>
    </recommendedName>
</protein>
<evidence type="ECO:0000256" key="1">
    <source>
        <dbReference type="PROSITE-ProRule" id="PRU00152"/>
    </source>
</evidence>
<organism evidence="4 5">
    <name type="scientific">Saguinus oedipus</name>
    <name type="common">Cotton-top tamarin</name>
    <name type="synonym">Oedipomidas oedipus</name>
    <dbReference type="NCBI Taxonomy" id="9490"/>
    <lineage>
        <taxon>Eukaryota</taxon>
        <taxon>Metazoa</taxon>
        <taxon>Chordata</taxon>
        <taxon>Craniata</taxon>
        <taxon>Vertebrata</taxon>
        <taxon>Euteleostomi</taxon>
        <taxon>Mammalia</taxon>
        <taxon>Eutheria</taxon>
        <taxon>Euarchontoglires</taxon>
        <taxon>Primates</taxon>
        <taxon>Haplorrhini</taxon>
        <taxon>Platyrrhini</taxon>
        <taxon>Cebidae</taxon>
        <taxon>Callitrichinae</taxon>
        <taxon>Saguinus</taxon>
    </lineage>
</organism>
<evidence type="ECO:0000313" key="5">
    <source>
        <dbReference type="Proteomes" id="UP001266305"/>
    </source>
</evidence>
<feature type="non-terminal residue" evidence="4">
    <location>
        <position position="1"/>
    </location>
</feature>
<dbReference type="Proteomes" id="UP001266305">
    <property type="component" value="Unassembled WGS sequence"/>
</dbReference>
<comment type="caution">
    <text evidence="1">Lacks conserved residue(s) required for the propagation of feature annotation.</text>
</comment>
<feature type="domain" description="PLAT" evidence="3">
    <location>
        <begin position="143"/>
        <end position="195"/>
    </location>
</feature>
<sequence length="195" mass="21257">EEGEKTKEESYRRKAKEESLSSISQCLVCGPRSREHFAEAMEELVQTDDGRVGWMYWRWKSLENEEEAVDKSLAEKQWASRPEEEKGNLLGETPDQASSSISGLPGSAQPHGTVGAEKVGTVRTEEEKGKALTAAGSVFLQGNKYEVKVYTGDVIGAGTDADVFINIFGEYGDTAHVISPPPPPPPPGTEFIRGN</sequence>
<dbReference type="EMBL" id="JASSZA010000014">
    <property type="protein sequence ID" value="KAK2094397.1"/>
    <property type="molecule type" value="Genomic_DNA"/>
</dbReference>
<accession>A0ABQ9UBF3</accession>
<gene>
    <name evidence="4" type="ORF">P7K49_028135</name>
</gene>
<evidence type="ECO:0000259" key="3">
    <source>
        <dbReference type="PROSITE" id="PS50095"/>
    </source>
</evidence>
<feature type="compositionally biased region" description="Pro residues" evidence="2">
    <location>
        <begin position="179"/>
        <end position="188"/>
    </location>
</feature>
<feature type="region of interest" description="Disordered" evidence="2">
    <location>
        <begin position="1"/>
        <end position="22"/>
    </location>
</feature>
<evidence type="ECO:0000313" key="4">
    <source>
        <dbReference type="EMBL" id="KAK2094397.1"/>
    </source>
</evidence>
<name>A0ABQ9UBF3_SAGOE</name>
<dbReference type="InterPro" id="IPR036392">
    <property type="entry name" value="PLAT/LH2_dom_sf"/>
</dbReference>